<name>A0A9D4V2D1_ADICA</name>
<evidence type="ECO:0000256" key="1">
    <source>
        <dbReference type="SAM" id="MobiDB-lite"/>
    </source>
</evidence>
<feature type="region of interest" description="Disordered" evidence="1">
    <location>
        <begin position="22"/>
        <end position="42"/>
    </location>
</feature>
<evidence type="ECO:0000313" key="4">
    <source>
        <dbReference type="Proteomes" id="UP000886520"/>
    </source>
</evidence>
<evidence type="ECO:0000256" key="2">
    <source>
        <dbReference type="SAM" id="Phobius"/>
    </source>
</evidence>
<feature type="transmembrane region" description="Helical" evidence="2">
    <location>
        <begin position="120"/>
        <end position="139"/>
    </location>
</feature>
<dbReference type="OrthoDB" id="10561630at2759"/>
<keyword evidence="4" id="KW-1185">Reference proteome</keyword>
<dbReference type="InterPro" id="IPR053288">
    <property type="entry name" value="TGD_Bridge_Protein"/>
</dbReference>
<comment type="caution">
    <text evidence="3">The sequence shown here is derived from an EMBL/GenBank/DDBJ whole genome shotgun (WGS) entry which is preliminary data.</text>
</comment>
<feature type="transmembrane region" description="Helical" evidence="2">
    <location>
        <begin position="90"/>
        <end position="114"/>
    </location>
</feature>
<accession>A0A9D4V2D1</accession>
<gene>
    <name evidence="3" type="ORF">GOP47_0006181</name>
</gene>
<reference evidence="3" key="1">
    <citation type="submission" date="2021-01" db="EMBL/GenBank/DDBJ databases">
        <title>Adiantum capillus-veneris genome.</title>
        <authorList>
            <person name="Fang Y."/>
            <person name="Liao Q."/>
        </authorList>
    </citation>
    <scope>NUCLEOTIDE SEQUENCE</scope>
    <source>
        <strain evidence="3">H3</strain>
        <tissue evidence="3">Leaf</tissue>
    </source>
</reference>
<dbReference type="PANTHER" id="PTHR34201">
    <property type="entry name" value="GLYCINE-RICH PROTEIN"/>
    <property type="match status" value="1"/>
</dbReference>
<protein>
    <submittedName>
        <fullName evidence="3">Uncharacterized protein</fullName>
    </submittedName>
</protein>
<dbReference type="AlphaFoldDB" id="A0A9D4V2D1"/>
<keyword evidence="2" id="KW-0472">Membrane</keyword>
<keyword evidence="2" id="KW-0812">Transmembrane</keyword>
<organism evidence="3 4">
    <name type="scientific">Adiantum capillus-veneris</name>
    <name type="common">Maidenhair fern</name>
    <dbReference type="NCBI Taxonomy" id="13818"/>
    <lineage>
        <taxon>Eukaryota</taxon>
        <taxon>Viridiplantae</taxon>
        <taxon>Streptophyta</taxon>
        <taxon>Embryophyta</taxon>
        <taxon>Tracheophyta</taxon>
        <taxon>Polypodiopsida</taxon>
        <taxon>Polypodiidae</taxon>
        <taxon>Polypodiales</taxon>
        <taxon>Pteridineae</taxon>
        <taxon>Pteridaceae</taxon>
        <taxon>Vittarioideae</taxon>
        <taxon>Adiantum</taxon>
    </lineage>
</organism>
<dbReference type="PANTHER" id="PTHR34201:SF1">
    <property type="entry name" value="GLYCINE-RICH PROTEIN"/>
    <property type="match status" value="1"/>
</dbReference>
<keyword evidence="2" id="KW-1133">Transmembrane helix</keyword>
<sequence length="220" mass="24286">MHAHLWLQALYYNHILEGRSKCKGEGRQPTHPSEEEKGDGLPDTIDKLEFYRTDAPSKHFSTWFSLSNLVWILWKLPCMYSADLGRLGPGFGCGAGFGFGIGFGLIGGAGFGFGLPGMQFGFGFGAGFGVGLGFGYGLGKGWAYDEQGEHCNLPRLGARARGRKTTMLEQLPCATRRDITTVEKEETGAIWEQFIHHSNLAFDFLEESGQTVMAYIHKKH</sequence>
<dbReference type="EMBL" id="JABFUD020000006">
    <property type="protein sequence ID" value="KAI5078510.1"/>
    <property type="molecule type" value="Genomic_DNA"/>
</dbReference>
<evidence type="ECO:0000313" key="3">
    <source>
        <dbReference type="EMBL" id="KAI5078510.1"/>
    </source>
</evidence>
<dbReference type="Proteomes" id="UP000886520">
    <property type="component" value="Chromosome 6"/>
</dbReference>
<proteinExistence type="predicted"/>